<dbReference type="EMBL" id="JASBWR010000024">
    <property type="protein sequence ID" value="KAJ9107793.1"/>
    <property type="molecule type" value="Genomic_DNA"/>
</dbReference>
<sequence length="452" mass="51086">MSERRSSDGKTEVRARFTAEPGAPTGKPQASPLLSSTPPTVAKSLVKSYPYLLIVNKALSIFTWTNDDYWVNLIIVCMYSLLVVYFENIITWSGHLVVVAILALYALLNHKITQETNLKPTLDDVVQALTTTCIKADMLLDPITSLALSAHDIKRLLFTTVFLTPLYLIVTLVVIPPRTILLVVGVYLLTYHSVYMRVTRRIIWKLKIARLICFYLTGLDFQNRNHIFAAAFAKVQKGNTNNGLGDPNKPVRFAYVVYENQRRWLGIGWTANLLSYERAPWTDEFLNESPSVDKFELPSPDNDYSSGSSAMPMASGATWRWVDKSWRLDLTNDGAITLNKRSKTTADPGPDEGFIYYDNVWKKPSTEDSYSKYTRRRRWVRTAELTFAKAGTTEKESEKSIDIPLESSDQKSGKKLRFAESDVSITSEVDDDAIHASLEDEKSPLVQDKKND</sequence>
<name>A0ACC2W8P5_9TREE</name>
<keyword evidence="2" id="KW-1185">Reference proteome</keyword>
<proteinExistence type="predicted"/>
<accession>A0ACC2W8P5</accession>
<dbReference type="Proteomes" id="UP001241377">
    <property type="component" value="Unassembled WGS sequence"/>
</dbReference>
<evidence type="ECO:0000313" key="1">
    <source>
        <dbReference type="EMBL" id="KAJ9107793.1"/>
    </source>
</evidence>
<gene>
    <name evidence="1" type="ORF">QFC19_002698</name>
</gene>
<comment type="caution">
    <text evidence="1">The sequence shown here is derived from an EMBL/GenBank/DDBJ whole genome shotgun (WGS) entry which is preliminary data.</text>
</comment>
<protein>
    <submittedName>
        <fullName evidence="1">Uncharacterized protein</fullName>
    </submittedName>
</protein>
<evidence type="ECO:0000313" key="2">
    <source>
        <dbReference type="Proteomes" id="UP001241377"/>
    </source>
</evidence>
<reference evidence="1" key="1">
    <citation type="submission" date="2023-04" db="EMBL/GenBank/DDBJ databases">
        <title>Draft Genome sequencing of Naganishia species isolated from polar environments using Oxford Nanopore Technology.</title>
        <authorList>
            <person name="Leo P."/>
            <person name="Venkateswaran K."/>
        </authorList>
    </citation>
    <scope>NUCLEOTIDE SEQUENCE</scope>
    <source>
        <strain evidence="1">MNA-CCFEE 5261</strain>
    </source>
</reference>
<organism evidence="1 2">
    <name type="scientific">Naganishia cerealis</name>
    <dbReference type="NCBI Taxonomy" id="610337"/>
    <lineage>
        <taxon>Eukaryota</taxon>
        <taxon>Fungi</taxon>
        <taxon>Dikarya</taxon>
        <taxon>Basidiomycota</taxon>
        <taxon>Agaricomycotina</taxon>
        <taxon>Tremellomycetes</taxon>
        <taxon>Filobasidiales</taxon>
        <taxon>Filobasidiaceae</taxon>
        <taxon>Naganishia</taxon>
    </lineage>
</organism>